<sequence>MRGNLLLVLAAALALPRARGFALTRPFAPVSAPARATPRLALPSYVGAAQLRLIGEPAALMAAERMEYALLELPHHLADAAVNVSFIRTQVPPRAAAPPLLLIHGFDISCLEFRRLLPLLEAEGVEAYALCVMGWGFTDTASAHTVGVEAKRAQLVAFWRQVLRGRPMDVTAASLGACVAADLAAHAPEAVSSLVMLNPALFTPAPPRVPAFAARLLIDKVIAAPAVRASIAKQAYFDKPRQTEDAIRVGMLHVQRPHWSRDSVEWLLLGGYNVSSSVPQLASIRCLTLWGRDDEVIPPGPIVPLLLDALPSAMFRWVEDCGHTPHLEQPEYTARAITAFVRGETVPGSEDVDELLARARRLKLLRTEATRLANAASETLQSQVAQLRDSLH</sequence>
<feature type="domain" description="AB hydrolase-1" evidence="2">
    <location>
        <begin position="100"/>
        <end position="336"/>
    </location>
</feature>
<proteinExistence type="predicted"/>
<dbReference type="SUPFAM" id="SSF53474">
    <property type="entry name" value="alpha/beta-Hydrolases"/>
    <property type="match status" value="1"/>
</dbReference>
<dbReference type="PRINTS" id="PR00412">
    <property type="entry name" value="EPOXHYDRLASE"/>
</dbReference>
<dbReference type="PANTHER" id="PTHR43689:SF8">
    <property type="entry name" value="ALPHA_BETA-HYDROLASES SUPERFAMILY PROTEIN"/>
    <property type="match status" value="1"/>
</dbReference>
<dbReference type="Pfam" id="PF12697">
    <property type="entry name" value="Abhydrolase_6"/>
    <property type="match status" value="1"/>
</dbReference>
<evidence type="ECO:0000256" key="1">
    <source>
        <dbReference type="SAM" id="SignalP"/>
    </source>
</evidence>
<dbReference type="PANTHER" id="PTHR43689">
    <property type="entry name" value="HYDROLASE"/>
    <property type="match status" value="1"/>
</dbReference>
<organism evidence="3 4">
    <name type="scientific">Prymnesium parvum</name>
    <name type="common">Toxic golden alga</name>
    <dbReference type="NCBI Taxonomy" id="97485"/>
    <lineage>
        <taxon>Eukaryota</taxon>
        <taxon>Haptista</taxon>
        <taxon>Haptophyta</taxon>
        <taxon>Prymnesiophyceae</taxon>
        <taxon>Prymnesiales</taxon>
        <taxon>Prymnesiaceae</taxon>
        <taxon>Prymnesium</taxon>
    </lineage>
</organism>
<dbReference type="InterPro" id="IPR000639">
    <property type="entry name" value="Epox_hydrolase-like"/>
</dbReference>
<dbReference type="AlphaFoldDB" id="A0AB34ISH0"/>
<dbReference type="Gene3D" id="3.40.50.1820">
    <property type="entry name" value="alpha/beta hydrolase"/>
    <property type="match status" value="1"/>
</dbReference>
<dbReference type="GO" id="GO:0003824">
    <property type="term" value="F:catalytic activity"/>
    <property type="evidence" value="ECO:0007669"/>
    <property type="project" value="InterPro"/>
</dbReference>
<accession>A0AB34ISH0</accession>
<name>A0AB34ISH0_PRYPA</name>
<protein>
    <recommendedName>
        <fullName evidence="2">AB hydrolase-1 domain-containing protein</fullName>
    </recommendedName>
</protein>
<feature type="chain" id="PRO_5044279126" description="AB hydrolase-1 domain-containing protein" evidence="1">
    <location>
        <begin position="21"/>
        <end position="392"/>
    </location>
</feature>
<keyword evidence="4" id="KW-1185">Reference proteome</keyword>
<reference evidence="3 4" key="1">
    <citation type="journal article" date="2024" name="Science">
        <title>Giant polyketide synthase enzymes in the biosynthesis of giant marine polyether toxins.</title>
        <authorList>
            <person name="Fallon T.R."/>
            <person name="Shende V.V."/>
            <person name="Wierzbicki I.H."/>
            <person name="Pendleton A.L."/>
            <person name="Watervoot N.F."/>
            <person name="Auber R.P."/>
            <person name="Gonzalez D.J."/>
            <person name="Wisecaver J.H."/>
            <person name="Moore B.S."/>
        </authorList>
    </citation>
    <scope>NUCLEOTIDE SEQUENCE [LARGE SCALE GENOMIC DNA]</scope>
    <source>
        <strain evidence="3 4">12B1</strain>
    </source>
</reference>
<evidence type="ECO:0000259" key="2">
    <source>
        <dbReference type="Pfam" id="PF12697"/>
    </source>
</evidence>
<keyword evidence="1" id="KW-0732">Signal</keyword>
<comment type="caution">
    <text evidence="3">The sequence shown here is derived from an EMBL/GenBank/DDBJ whole genome shotgun (WGS) entry which is preliminary data.</text>
</comment>
<feature type="signal peptide" evidence="1">
    <location>
        <begin position="1"/>
        <end position="20"/>
    </location>
</feature>
<dbReference type="InterPro" id="IPR000073">
    <property type="entry name" value="AB_hydrolase_1"/>
</dbReference>
<dbReference type="Proteomes" id="UP001515480">
    <property type="component" value="Unassembled WGS sequence"/>
</dbReference>
<evidence type="ECO:0000313" key="4">
    <source>
        <dbReference type="Proteomes" id="UP001515480"/>
    </source>
</evidence>
<dbReference type="InterPro" id="IPR029058">
    <property type="entry name" value="AB_hydrolase_fold"/>
</dbReference>
<dbReference type="EMBL" id="JBGBPQ010000018">
    <property type="protein sequence ID" value="KAL1507151.1"/>
    <property type="molecule type" value="Genomic_DNA"/>
</dbReference>
<evidence type="ECO:0000313" key="3">
    <source>
        <dbReference type="EMBL" id="KAL1507151.1"/>
    </source>
</evidence>
<gene>
    <name evidence="3" type="ORF">AB1Y20_008004</name>
</gene>